<gene>
    <name evidence="2" type="ORF">GQX73_g4650</name>
</gene>
<comment type="caution">
    <text evidence="2">The sequence shown here is derived from an EMBL/GenBank/DDBJ whole genome shotgun (WGS) entry which is preliminary data.</text>
</comment>
<dbReference type="OrthoDB" id="4721826at2759"/>
<dbReference type="AlphaFoldDB" id="A0A7C8IPH1"/>
<evidence type="ECO:0000256" key="1">
    <source>
        <dbReference type="SAM" id="MobiDB-lite"/>
    </source>
</evidence>
<proteinExistence type="predicted"/>
<name>A0A7C8IPH1_9PEZI</name>
<dbReference type="InParanoid" id="A0A7C8IPH1"/>
<protein>
    <submittedName>
        <fullName evidence="2">Uncharacterized protein</fullName>
    </submittedName>
</protein>
<reference evidence="2 3" key="1">
    <citation type="submission" date="2019-12" db="EMBL/GenBank/DDBJ databases">
        <title>Draft genome sequence of the ascomycete Xylaria multiplex DSM 110363.</title>
        <authorList>
            <person name="Buettner E."/>
            <person name="Kellner H."/>
        </authorList>
    </citation>
    <scope>NUCLEOTIDE SEQUENCE [LARGE SCALE GENOMIC DNA]</scope>
    <source>
        <strain evidence="2 3">DSM 110363</strain>
    </source>
</reference>
<sequence length="549" mass="62894">MPLPTGAVIAGFVASVLSWYGLIRNGVQLVYDDYKTMKSFDQSIDDLIMDMGQHQTEVENWKSMWMIPDHREDIKRGGPHEMHPFESLYDMFWGEEKPQVLKRMQLLRDKMSDANNQLKSFTSLTKEKWQKRRWLKKKLLIISFIMMKKKYLMTLRDDIARLIKNVQDDAKHAWRGKRKKEIDEPVNVDDVRHEGICHLLVPLAITTWQGLDGMREICQGIGESYRTELELDIFSSSNTSTMIDRSRTILSAAEIKRVTLHILSQRTDLPLESGHMSSSYVEKLEAEAQSGLSGHDAFLHVLKGNGNSDFVTTENVHFSIKRPDNSHEHTREPNRGPNTKRTCFCTPSVSGNIEIVQLKLRSQRRAAYELAQACLLFLNTAWFSNICSCELRCGVLQTNASITRSEYEFALRIGIVNPHDRHPGDVDDACQHKNPLTRSLRRLGLMLIELNLRAKISSITCKSHKVVSFSANLVDGSIKNYNLEEFLKDPSLPQRYRDALEYCITAEFPDSILTSREGLENYLAGFYKQVLQPYVRHQTLSGAARTKAL</sequence>
<dbReference type="Proteomes" id="UP000481858">
    <property type="component" value="Unassembled WGS sequence"/>
</dbReference>
<evidence type="ECO:0000313" key="2">
    <source>
        <dbReference type="EMBL" id="KAF2968949.1"/>
    </source>
</evidence>
<feature type="region of interest" description="Disordered" evidence="1">
    <location>
        <begin position="322"/>
        <end position="341"/>
    </location>
</feature>
<feature type="compositionally biased region" description="Basic and acidic residues" evidence="1">
    <location>
        <begin position="322"/>
        <end position="334"/>
    </location>
</feature>
<keyword evidence="3" id="KW-1185">Reference proteome</keyword>
<organism evidence="2 3">
    <name type="scientific">Xylaria multiplex</name>
    <dbReference type="NCBI Taxonomy" id="323545"/>
    <lineage>
        <taxon>Eukaryota</taxon>
        <taxon>Fungi</taxon>
        <taxon>Dikarya</taxon>
        <taxon>Ascomycota</taxon>
        <taxon>Pezizomycotina</taxon>
        <taxon>Sordariomycetes</taxon>
        <taxon>Xylariomycetidae</taxon>
        <taxon>Xylariales</taxon>
        <taxon>Xylariaceae</taxon>
        <taxon>Xylaria</taxon>
    </lineage>
</organism>
<accession>A0A7C8IPH1</accession>
<dbReference type="EMBL" id="WUBL01000043">
    <property type="protein sequence ID" value="KAF2968949.1"/>
    <property type="molecule type" value="Genomic_DNA"/>
</dbReference>
<evidence type="ECO:0000313" key="3">
    <source>
        <dbReference type="Proteomes" id="UP000481858"/>
    </source>
</evidence>